<gene>
    <name evidence="1" type="ORF">N3K66_007400</name>
</gene>
<dbReference type="Proteomes" id="UP001163324">
    <property type="component" value="Chromosome 7"/>
</dbReference>
<accession>A0ACC0UTS6</accession>
<evidence type="ECO:0000313" key="2">
    <source>
        <dbReference type="Proteomes" id="UP001163324"/>
    </source>
</evidence>
<reference evidence="1" key="1">
    <citation type="submission" date="2022-10" db="EMBL/GenBank/DDBJ databases">
        <title>Complete Genome of Trichothecium roseum strain YXFP-22015, a Plant Pathogen Isolated from Citrus.</title>
        <authorList>
            <person name="Wang Y."/>
            <person name="Zhu L."/>
        </authorList>
    </citation>
    <scope>NUCLEOTIDE SEQUENCE</scope>
    <source>
        <strain evidence="1">YXFP-22015</strain>
    </source>
</reference>
<proteinExistence type="predicted"/>
<comment type="caution">
    <text evidence="1">The sequence shown here is derived from an EMBL/GenBank/DDBJ whole genome shotgun (WGS) entry which is preliminary data.</text>
</comment>
<keyword evidence="2" id="KW-1185">Reference proteome</keyword>
<sequence>MATLTIRNLTIHPLELLSVERFEAERVDTGGNLVSNVAGAITGFLNATATQRPTHELRPRGAAHATEKASVHVPAFAARPTDLRTADPGGREVVRLTISIGGRRYETDVPSPSKRSASMRAVDGSDGVNNEGKKKLELTAVYIPTGALVAIFSSANLSCWMRELHDDRPLTVLSIPGTHNAPTYHTALPSVRCQAVSVRDQLDNGVRFLDVRVNADADAADDRRPSLTLVHSAFPVSLAGSKNLTGLLADVYAFLDRNPSEAVVMSVKREGVGKATDEQMAARLKRNYVDQAPERWWTEPAVPRLGAARGRIVLLRRFAIGDGLRRESHGGRGWALDAQHWPDNCEDGTVEGGLIRVQDFYDITESRNIEKKIEFARRQLERAAEQSCPLGSSSHDGHDGAKVPPLFVNFLTASNFFSASCWPERIAAKVNPAIVEYLCIRHGEDGKGPQKLKVGAGGTGIVVTDWVGAHGNWDLIRCIVGMNARLQIQK</sequence>
<organism evidence="1 2">
    <name type="scientific">Trichothecium roseum</name>
    <dbReference type="NCBI Taxonomy" id="47278"/>
    <lineage>
        <taxon>Eukaryota</taxon>
        <taxon>Fungi</taxon>
        <taxon>Dikarya</taxon>
        <taxon>Ascomycota</taxon>
        <taxon>Pezizomycotina</taxon>
        <taxon>Sordariomycetes</taxon>
        <taxon>Hypocreomycetidae</taxon>
        <taxon>Hypocreales</taxon>
        <taxon>Hypocreales incertae sedis</taxon>
        <taxon>Trichothecium</taxon>
    </lineage>
</organism>
<name>A0ACC0UTS6_9HYPO</name>
<dbReference type="EMBL" id="CM047946">
    <property type="protein sequence ID" value="KAI9897544.1"/>
    <property type="molecule type" value="Genomic_DNA"/>
</dbReference>
<protein>
    <submittedName>
        <fullName evidence="1">Uncharacterized protein</fullName>
    </submittedName>
</protein>
<evidence type="ECO:0000313" key="1">
    <source>
        <dbReference type="EMBL" id="KAI9897544.1"/>
    </source>
</evidence>